<dbReference type="PROSITE" id="PS00676">
    <property type="entry name" value="SIGMA54_INTERACT_2"/>
    <property type="match status" value="1"/>
</dbReference>
<dbReference type="SMART" id="SM00091">
    <property type="entry name" value="PAS"/>
    <property type="match status" value="1"/>
</dbReference>
<dbReference type="Pfam" id="PF13426">
    <property type="entry name" value="PAS_9"/>
    <property type="match status" value="1"/>
</dbReference>
<dbReference type="GO" id="GO:0043565">
    <property type="term" value="F:sequence-specific DNA binding"/>
    <property type="evidence" value="ECO:0007669"/>
    <property type="project" value="InterPro"/>
</dbReference>
<keyword evidence="1" id="KW-0547">Nucleotide-binding</keyword>
<dbReference type="PROSITE" id="PS00675">
    <property type="entry name" value="SIGMA54_INTERACT_1"/>
    <property type="match status" value="1"/>
</dbReference>
<dbReference type="FunFam" id="3.40.50.300:FF:000006">
    <property type="entry name" value="DNA-binding transcriptional regulator NtrC"/>
    <property type="match status" value="1"/>
</dbReference>
<dbReference type="SUPFAM" id="SSF52540">
    <property type="entry name" value="P-loop containing nucleoside triphosphate hydrolases"/>
    <property type="match status" value="1"/>
</dbReference>
<dbReference type="EMBL" id="APBN01000002">
    <property type="protein sequence ID" value="EMT53429.1"/>
    <property type="molecule type" value="Genomic_DNA"/>
</dbReference>
<dbReference type="CDD" id="cd00009">
    <property type="entry name" value="AAA"/>
    <property type="match status" value="1"/>
</dbReference>
<keyword evidence="10" id="KW-1185">Reference proteome</keyword>
<feature type="domain" description="Sigma-54 factor interaction" evidence="7">
    <location>
        <begin position="354"/>
        <end position="583"/>
    </location>
</feature>
<organism evidence="9 10">
    <name type="scientific">Brevibacillus borstelensis AK1</name>
    <dbReference type="NCBI Taxonomy" id="1300222"/>
    <lineage>
        <taxon>Bacteria</taxon>
        <taxon>Bacillati</taxon>
        <taxon>Bacillota</taxon>
        <taxon>Bacilli</taxon>
        <taxon>Bacillales</taxon>
        <taxon>Paenibacillaceae</taxon>
        <taxon>Brevibacillus</taxon>
    </lineage>
</organism>
<dbReference type="PROSITE" id="PS00688">
    <property type="entry name" value="SIGMA54_INTERACT_3"/>
    <property type="match status" value="1"/>
</dbReference>
<dbReference type="InterPro" id="IPR025943">
    <property type="entry name" value="Sigma_54_int_dom_ATP-bd_2"/>
</dbReference>
<dbReference type="InterPro" id="IPR002078">
    <property type="entry name" value="Sigma_54_int"/>
</dbReference>
<dbReference type="Pfam" id="PF02954">
    <property type="entry name" value="HTH_8"/>
    <property type="match status" value="1"/>
</dbReference>
<dbReference type="AlphaFoldDB" id="M8DAW0"/>
<dbReference type="Gene3D" id="1.10.10.60">
    <property type="entry name" value="Homeodomain-like"/>
    <property type="match status" value="1"/>
</dbReference>
<dbReference type="InterPro" id="IPR009057">
    <property type="entry name" value="Homeodomain-like_sf"/>
</dbReference>
<dbReference type="InterPro" id="IPR025662">
    <property type="entry name" value="Sigma_54_int_dom_ATP-bd_1"/>
</dbReference>
<evidence type="ECO:0000256" key="3">
    <source>
        <dbReference type="ARBA" id="ARBA00023015"/>
    </source>
</evidence>
<dbReference type="InterPro" id="IPR003593">
    <property type="entry name" value="AAA+_ATPase"/>
</dbReference>
<dbReference type="Proteomes" id="UP000012081">
    <property type="component" value="Unassembled WGS sequence"/>
</dbReference>
<reference evidence="9 10" key="1">
    <citation type="submission" date="2013-03" db="EMBL/GenBank/DDBJ databases">
        <title>Assembly of a new bacterial strain Brevibacillus borstelensis AK1.</title>
        <authorList>
            <person name="Rajan I."/>
            <person name="PoliReddy D."/>
            <person name="Sugumar T."/>
            <person name="Rathinam K."/>
            <person name="Alqarawi S."/>
            <person name="Khalil A.B."/>
            <person name="Sivakumar N."/>
        </authorList>
    </citation>
    <scope>NUCLEOTIDE SEQUENCE [LARGE SCALE GENOMIC DNA]</scope>
    <source>
        <strain evidence="9 10">AK1</strain>
    </source>
</reference>
<dbReference type="Gene3D" id="3.40.50.300">
    <property type="entry name" value="P-loop containing nucleotide triphosphate hydrolases"/>
    <property type="match status" value="1"/>
</dbReference>
<comment type="caution">
    <text evidence="9">The sequence shown here is derived from an EMBL/GenBank/DDBJ whole genome shotgun (WGS) entry which is preliminary data.</text>
</comment>
<gene>
    <name evidence="9" type="ORF">I532_05435</name>
</gene>
<dbReference type="InterPro" id="IPR000014">
    <property type="entry name" value="PAS"/>
</dbReference>
<keyword evidence="4" id="KW-0238">DNA-binding</keyword>
<name>M8DAW0_9BACL</name>
<dbReference type="PANTHER" id="PTHR32071:SF57">
    <property type="entry name" value="C4-DICARBOXYLATE TRANSPORT TRANSCRIPTIONAL REGULATORY PROTEIN DCTD"/>
    <property type="match status" value="1"/>
</dbReference>
<dbReference type="InterPro" id="IPR035965">
    <property type="entry name" value="PAS-like_dom_sf"/>
</dbReference>
<dbReference type="SUPFAM" id="SSF46689">
    <property type="entry name" value="Homeodomain-like"/>
    <property type="match status" value="1"/>
</dbReference>
<dbReference type="SMART" id="SM00382">
    <property type="entry name" value="AAA"/>
    <property type="match status" value="1"/>
</dbReference>
<dbReference type="Pfam" id="PF13188">
    <property type="entry name" value="PAS_8"/>
    <property type="match status" value="1"/>
</dbReference>
<evidence type="ECO:0000313" key="10">
    <source>
        <dbReference type="Proteomes" id="UP000012081"/>
    </source>
</evidence>
<evidence type="ECO:0000259" key="8">
    <source>
        <dbReference type="PROSITE" id="PS50112"/>
    </source>
</evidence>
<feature type="domain" description="PAS" evidence="8">
    <location>
        <begin position="91"/>
        <end position="137"/>
    </location>
</feature>
<dbReference type="PROSITE" id="PS50112">
    <property type="entry name" value="PAS"/>
    <property type="match status" value="1"/>
</dbReference>
<dbReference type="STRING" id="1300222.I532_05435"/>
<dbReference type="InterPro" id="IPR002197">
    <property type="entry name" value="HTH_Fis"/>
</dbReference>
<evidence type="ECO:0000256" key="2">
    <source>
        <dbReference type="ARBA" id="ARBA00022840"/>
    </source>
</evidence>
<dbReference type="PATRIC" id="fig|1300222.3.peg.1114"/>
<protein>
    <submittedName>
        <fullName evidence="9">PAS modulated sigma54 specific transcriptional regulator</fullName>
    </submittedName>
</protein>
<evidence type="ECO:0000256" key="6">
    <source>
        <dbReference type="SAM" id="Coils"/>
    </source>
</evidence>
<dbReference type="Gene3D" id="1.10.8.60">
    <property type="match status" value="1"/>
</dbReference>
<feature type="coiled-coil region" evidence="6">
    <location>
        <begin position="319"/>
        <end position="353"/>
    </location>
</feature>
<dbReference type="Pfam" id="PF00158">
    <property type="entry name" value="Sigma54_activat"/>
    <property type="match status" value="1"/>
</dbReference>
<keyword evidence="2" id="KW-0067">ATP-binding</keyword>
<keyword evidence="6" id="KW-0175">Coiled coil</keyword>
<dbReference type="InterPro" id="IPR025944">
    <property type="entry name" value="Sigma_54_int_dom_CS"/>
</dbReference>
<dbReference type="PROSITE" id="PS50045">
    <property type="entry name" value="SIGMA54_INTERACT_4"/>
    <property type="match status" value="1"/>
</dbReference>
<dbReference type="NCBIfam" id="TIGR00229">
    <property type="entry name" value="sensory_box"/>
    <property type="match status" value="1"/>
</dbReference>
<keyword evidence="3" id="KW-0805">Transcription regulation</keyword>
<dbReference type="PANTHER" id="PTHR32071">
    <property type="entry name" value="TRANSCRIPTIONAL REGULATORY PROTEIN"/>
    <property type="match status" value="1"/>
</dbReference>
<evidence type="ECO:0000313" key="9">
    <source>
        <dbReference type="EMBL" id="EMT53429.1"/>
    </source>
</evidence>
<dbReference type="RefSeq" id="WP_003386895.1">
    <property type="nucleotide sequence ID" value="NZ_APBN01000002.1"/>
</dbReference>
<dbReference type="InterPro" id="IPR027417">
    <property type="entry name" value="P-loop_NTPase"/>
</dbReference>
<dbReference type="CDD" id="cd00130">
    <property type="entry name" value="PAS"/>
    <property type="match status" value="1"/>
</dbReference>
<dbReference type="Gene3D" id="3.30.450.20">
    <property type="entry name" value="PAS domain"/>
    <property type="match status" value="2"/>
</dbReference>
<proteinExistence type="predicted"/>
<dbReference type="SUPFAM" id="SSF55785">
    <property type="entry name" value="PYP-like sensor domain (PAS domain)"/>
    <property type="match status" value="1"/>
</dbReference>
<dbReference type="GO" id="GO:0006355">
    <property type="term" value="P:regulation of DNA-templated transcription"/>
    <property type="evidence" value="ECO:0007669"/>
    <property type="project" value="InterPro"/>
</dbReference>
<accession>M8DAW0</accession>
<evidence type="ECO:0000256" key="5">
    <source>
        <dbReference type="ARBA" id="ARBA00023163"/>
    </source>
</evidence>
<dbReference type="GO" id="GO:0005524">
    <property type="term" value="F:ATP binding"/>
    <property type="evidence" value="ECO:0007669"/>
    <property type="project" value="UniProtKB-KW"/>
</dbReference>
<evidence type="ECO:0000259" key="7">
    <source>
        <dbReference type="PROSITE" id="PS50045"/>
    </source>
</evidence>
<evidence type="ECO:0000256" key="4">
    <source>
        <dbReference type="ARBA" id="ARBA00023125"/>
    </source>
</evidence>
<sequence>MEEQKGELLFVSSENDEIIGYVDKDSLLKQLQSQQSLQGKIAYRADMVKVPEEGAISFYHNISVVLGVNESGAITGYTTARDTKNLLNVYKLQQVNRIFDSSGIGIITTDSDFEITFMNETAEQILGLPKHVLLYRNYKTLITVERDLDEVLTGKQMVMVECSINFKRTSGNISPLYENDKIIGIVHLFSNREKLGDAVNELEFLRNFNDDLKAVYSSTNKQITVVNRAGTIIRVAGTFLQGFWQQESAEKLIGKNVYELEKEGVFSPNITDLCLAQKKRLSLIQEAKNGKKVWSVATPVFHGDKIEKIVILSEDITSIHELRAELEMAKKQSEEYKQELDQLLTQKHDGQRKLIFRSQVMERLVDECRHIAKVDSTVLLSGESGVGKEVFAKAIHEYSHRHNEPFIRVNCGAIPETLMESELFGYEKGAFTGADQRGKPGLFELAHKGSIFLDEVTELPYNMQVKLLRVLQEREMMRVGGTRTISIDVRVIAATNQNIHELVRKNLFREDLYYRLNVIPIDIPPLRQRTLDIIPLSVHFLQVYNQMYKLDKVLTKEALHVLEGYHWPGNVRELQNMIERLVVTAREEHISARDVLSNLYESKPRDQEKKPIVREIIPLKEAVEEVETQLISLALQKYGTAAKVAQILGVSPATLSRRMQKLLS</sequence>
<evidence type="ECO:0000256" key="1">
    <source>
        <dbReference type="ARBA" id="ARBA00022741"/>
    </source>
</evidence>
<dbReference type="Pfam" id="PF25601">
    <property type="entry name" value="AAA_lid_14"/>
    <property type="match status" value="1"/>
</dbReference>
<dbReference type="InterPro" id="IPR058031">
    <property type="entry name" value="AAA_lid_NorR"/>
</dbReference>
<keyword evidence="5" id="KW-0804">Transcription</keyword>